<comment type="function">
    <text evidence="2">Catalyzes the ATP-dependent phosphorylation of thiamine-monophosphate (TMP) to form thiamine-pyrophosphate (TPP), the active form of vitamin B1.</text>
</comment>
<dbReference type="PANTHER" id="PTHR30270:SF0">
    <property type="entry name" value="THIAMINE-MONOPHOSPHATE KINASE"/>
    <property type="match status" value="1"/>
</dbReference>
<keyword evidence="2" id="KW-0479">Metal-binding</keyword>
<evidence type="ECO:0000259" key="4">
    <source>
        <dbReference type="Pfam" id="PF02769"/>
    </source>
</evidence>
<feature type="domain" description="PurM-like N-terminal" evidence="3">
    <location>
        <begin position="4"/>
        <end position="113"/>
    </location>
</feature>
<feature type="binding site" evidence="2">
    <location>
        <position position="21"/>
    </location>
    <ligand>
        <name>Mg(2+)</name>
        <dbReference type="ChEBI" id="CHEBI:18420"/>
        <label>4</label>
    </ligand>
</feature>
<dbReference type="Pfam" id="PF02769">
    <property type="entry name" value="AIRS_C"/>
    <property type="match status" value="1"/>
</dbReference>
<dbReference type="Pfam" id="PF00586">
    <property type="entry name" value="AIRS"/>
    <property type="match status" value="1"/>
</dbReference>
<evidence type="ECO:0000313" key="5">
    <source>
        <dbReference type="EMBL" id="TDR23432.1"/>
    </source>
</evidence>
<dbReference type="GO" id="GO:0009229">
    <property type="term" value="P:thiamine diphosphate biosynthetic process"/>
    <property type="evidence" value="ECO:0007669"/>
    <property type="project" value="UniProtKB-UniRule"/>
</dbReference>
<sequence>MGIGDDAAILHPANIQQLVVSTDTLVSGIHFKAKDSAQSIGHKALAVSFSDMAAMAAKPKWVLLNLTLPKINDKWVKGFTQGFAKLLSQHQAQLIGGDTTQGPLSITVTVMGETDQAVRRDGAKMDDLIVVTGELGSAAFALKNPRKSKACNEQLHSPKPRLDVAEQVKHMATAMIDVSDGLLADLGHICHASQLAAVIELSQIPVNETVKKHPDWMSYVLAGGDDYQLCFTINMDDEDQLPEDCHIIGQIIAGQGVMVLNHHQPIETNFKGYQHFT</sequence>
<keyword evidence="2" id="KW-0067">ATP-binding</keyword>
<feature type="binding site" evidence="2">
    <location>
        <position position="179"/>
    </location>
    <ligand>
        <name>ATP</name>
        <dbReference type="ChEBI" id="CHEBI:30616"/>
    </ligand>
</feature>
<keyword evidence="2" id="KW-0460">Magnesium</keyword>
<feature type="binding site" evidence="2">
    <location>
        <position position="120"/>
    </location>
    <ligand>
        <name>ATP</name>
        <dbReference type="ChEBI" id="CHEBI:30616"/>
    </ligand>
</feature>
<comment type="caution">
    <text evidence="2">Lacks conserved residue(s) required for the propagation of feature annotation.</text>
</comment>
<keyword evidence="2" id="KW-0808">Transferase</keyword>
<name>A0A4R6XTY4_9GAMM</name>
<dbReference type="InterPro" id="IPR036676">
    <property type="entry name" value="PurM-like_C_sf"/>
</dbReference>
<feature type="binding site" evidence="2">
    <location>
        <position position="6"/>
    </location>
    <ligand>
        <name>Mg(2+)</name>
        <dbReference type="ChEBI" id="CHEBI:18420"/>
        <label>3</label>
    </ligand>
</feature>
<feature type="binding site" evidence="2">
    <location>
        <position position="22"/>
    </location>
    <ligand>
        <name>Mg(2+)</name>
        <dbReference type="ChEBI" id="CHEBI:18420"/>
        <label>1</label>
    </ligand>
</feature>
<dbReference type="CDD" id="cd02194">
    <property type="entry name" value="ThiL"/>
    <property type="match status" value="1"/>
</dbReference>
<comment type="miscellaneous">
    <text evidence="2">Reaction mechanism of ThiL seems to utilize a direct, inline transfer of the gamma-phosphate of ATP to TMP rather than a phosphorylated enzyme intermediate.</text>
</comment>
<dbReference type="GO" id="GO:0000287">
    <property type="term" value="F:magnesium ion binding"/>
    <property type="evidence" value="ECO:0007669"/>
    <property type="project" value="UniProtKB-UniRule"/>
</dbReference>
<comment type="caution">
    <text evidence="5">The sequence shown here is derived from an EMBL/GenBank/DDBJ whole genome shotgun (WGS) entry which is preliminary data.</text>
</comment>
<dbReference type="Gene3D" id="3.90.650.10">
    <property type="entry name" value="PurM-like C-terminal domain"/>
    <property type="match status" value="1"/>
</dbReference>
<dbReference type="SUPFAM" id="SSF55326">
    <property type="entry name" value="PurM N-terminal domain-like"/>
    <property type="match status" value="1"/>
</dbReference>
<feature type="binding site" evidence="2">
    <location>
        <position position="6"/>
    </location>
    <ligand>
        <name>Mg(2+)</name>
        <dbReference type="ChEBI" id="CHEBI:18420"/>
        <label>4</label>
    </ligand>
</feature>
<feature type="binding site" evidence="2">
    <location>
        <position position="30"/>
    </location>
    <ligand>
        <name>substrate</name>
    </ligand>
</feature>
<proteinExistence type="inferred from homology"/>
<comment type="similarity">
    <text evidence="2">Belongs to the thiamine-monophosphate kinase family.</text>
</comment>
<feature type="binding site" evidence="2">
    <location>
        <position position="51"/>
    </location>
    <ligand>
        <name>Mg(2+)</name>
        <dbReference type="ChEBI" id="CHEBI:18420"/>
        <label>2</label>
    </ligand>
</feature>
<reference evidence="5 6" key="1">
    <citation type="submission" date="2019-03" db="EMBL/GenBank/DDBJ databases">
        <title>Genomic Encyclopedia of Type Strains, Phase IV (KMG-IV): sequencing the most valuable type-strain genomes for metagenomic binning, comparative biology and taxonomic classification.</title>
        <authorList>
            <person name="Goeker M."/>
        </authorList>
    </citation>
    <scope>NUCLEOTIDE SEQUENCE [LARGE SCALE GENOMIC DNA]</scope>
    <source>
        <strain evidence="5 6">DSM 25488</strain>
    </source>
</reference>
<dbReference type="AlphaFoldDB" id="A0A4R6XTY4"/>
<dbReference type="InterPro" id="IPR016188">
    <property type="entry name" value="PurM-like_N"/>
</dbReference>
<evidence type="ECO:0000259" key="3">
    <source>
        <dbReference type="Pfam" id="PF00586"/>
    </source>
</evidence>
<feature type="binding site" evidence="2">
    <location>
        <position position="51"/>
    </location>
    <ligand>
        <name>Mg(2+)</name>
        <dbReference type="ChEBI" id="CHEBI:18420"/>
        <label>4</label>
    </ligand>
</feature>
<evidence type="ECO:0000256" key="1">
    <source>
        <dbReference type="ARBA" id="ARBA00022977"/>
    </source>
</evidence>
<feature type="binding site" evidence="2">
    <location>
        <position position="177"/>
    </location>
    <ligand>
        <name>Mg(2+)</name>
        <dbReference type="ChEBI" id="CHEBI:18420"/>
        <label>3</label>
    </ligand>
</feature>
<feature type="binding site" evidence="2">
    <location>
        <position position="273"/>
    </location>
    <ligand>
        <name>substrate</name>
    </ligand>
</feature>
<dbReference type="NCBIfam" id="TIGR01379">
    <property type="entry name" value="thiL"/>
    <property type="match status" value="1"/>
</dbReference>
<feature type="binding site" evidence="2">
    <location>
        <position position="180"/>
    </location>
    <ligand>
        <name>Mg(2+)</name>
        <dbReference type="ChEBI" id="CHEBI:18420"/>
        <label>5</label>
    </ligand>
</feature>
<evidence type="ECO:0000256" key="2">
    <source>
        <dbReference type="HAMAP-Rule" id="MF_02128"/>
    </source>
</evidence>
<feature type="binding site" evidence="2">
    <location>
        <position position="23"/>
    </location>
    <ligand>
        <name>Mg(2+)</name>
        <dbReference type="ChEBI" id="CHEBI:18420"/>
        <label>2</label>
    </ligand>
</feature>
<organism evidence="5 6">
    <name type="scientific">Marinicella litoralis</name>
    <dbReference type="NCBI Taxonomy" id="644220"/>
    <lineage>
        <taxon>Bacteria</taxon>
        <taxon>Pseudomonadati</taxon>
        <taxon>Pseudomonadota</taxon>
        <taxon>Gammaproteobacteria</taxon>
        <taxon>Lysobacterales</taxon>
        <taxon>Marinicellaceae</taxon>
        <taxon>Marinicella</taxon>
    </lineage>
</organism>
<evidence type="ECO:0000313" key="6">
    <source>
        <dbReference type="Proteomes" id="UP000295724"/>
    </source>
</evidence>
<dbReference type="GO" id="GO:0005524">
    <property type="term" value="F:ATP binding"/>
    <property type="evidence" value="ECO:0007669"/>
    <property type="project" value="UniProtKB-UniRule"/>
</dbReference>
<feature type="binding site" evidence="2">
    <location>
        <position position="51"/>
    </location>
    <ligand>
        <name>Mg(2+)</name>
        <dbReference type="ChEBI" id="CHEBI:18420"/>
        <label>3</label>
    </ligand>
</feature>
<feature type="binding site" evidence="2">
    <location>
        <position position="23"/>
    </location>
    <ligand>
        <name>Mg(2+)</name>
        <dbReference type="ChEBI" id="CHEBI:18420"/>
        <label>1</label>
    </ligand>
</feature>
<dbReference type="PIRSF" id="PIRSF005303">
    <property type="entry name" value="Thiam_monoph_kin"/>
    <property type="match status" value="1"/>
</dbReference>
<dbReference type="InterPro" id="IPR036921">
    <property type="entry name" value="PurM-like_N_sf"/>
</dbReference>
<feature type="binding site" evidence="2">
    <location>
        <position position="225"/>
    </location>
    <ligand>
        <name>substrate</name>
    </ligand>
</feature>
<dbReference type="HAMAP" id="MF_02128">
    <property type="entry name" value="TMP_kinase"/>
    <property type="match status" value="1"/>
</dbReference>
<keyword evidence="2 5" id="KW-0418">Kinase</keyword>
<keyword evidence="1 2" id="KW-0784">Thiamine biosynthesis</keyword>
<dbReference type="GO" id="GO:0009030">
    <property type="term" value="F:thiamine-phosphate kinase activity"/>
    <property type="evidence" value="ECO:0007669"/>
    <property type="project" value="UniProtKB-UniRule"/>
</dbReference>
<keyword evidence="6" id="KW-1185">Reference proteome</keyword>
<dbReference type="Proteomes" id="UP000295724">
    <property type="component" value="Unassembled WGS sequence"/>
</dbReference>
<dbReference type="InterPro" id="IPR006283">
    <property type="entry name" value="ThiL-like"/>
</dbReference>
<dbReference type="Gene3D" id="3.30.1330.10">
    <property type="entry name" value="PurM-like, N-terminal domain"/>
    <property type="match status" value="1"/>
</dbReference>
<accession>A0A4R6XTY4</accession>
<comment type="catalytic activity">
    <reaction evidence="2">
        <text>thiamine phosphate + ATP = thiamine diphosphate + ADP</text>
        <dbReference type="Rhea" id="RHEA:15913"/>
        <dbReference type="ChEBI" id="CHEBI:30616"/>
        <dbReference type="ChEBI" id="CHEBI:37575"/>
        <dbReference type="ChEBI" id="CHEBI:58937"/>
        <dbReference type="ChEBI" id="CHEBI:456216"/>
        <dbReference type="EC" id="2.7.4.16"/>
    </reaction>
</comment>
<dbReference type="EMBL" id="SNZB01000001">
    <property type="protein sequence ID" value="TDR23432.1"/>
    <property type="molecule type" value="Genomic_DNA"/>
</dbReference>
<feature type="binding site" evidence="2">
    <location>
        <begin position="97"/>
        <end position="98"/>
    </location>
    <ligand>
        <name>ATP</name>
        <dbReference type="ChEBI" id="CHEBI:30616"/>
    </ligand>
</feature>
<keyword evidence="2" id="KW-0547">Nucleotide-binding</keyword>
<dbReference type="EC" id="2.7.4.16" evidence="2"/>
<dbReference type="UniPathway" id="UPA00060">
    <property type="reaction ID" value="UER00142"/>
</dbReference>
<comment type="pathway">
    <text evidence="2">Cofactor biosynthesis; thiamine diphosphate biosynthesis; thiamine diphosphate from thiamine phosphate: step 1/1.</text>
</comment>
<protein>
    <recommendedName>
        <fullName evidence="2">Thiamine-monophosphate kinase</fullName>
        <shortName evidence="2">TMP kinase</shortName>
        <shortName evidence="2">Thiamine-phosphate kinase</shortName>
        <ecNumber evidence="2">2.7.4.16</ecNumber>
    </recommendedName>
</protein>
<dbReference type="SUPFAM" id="SSF56042">
    <property type="entry name" value="PurM C-terminal domain-like"/>
    <property type="match status" value="1"/>
</dbReference>
<dbReference type="InterPro" id="IPR010918">
    <property type="entry name" value="PurM-like_C_dom"/>
</dbReference>
<dbReference type="PANTHER" id="PTHR30270">
    <property type="entry name" value="THIAMINE-MONOPHOSPHATE KINASE"/>
    <property type="match status" value="1"/>
</dbReference>
<dbReference type="GO" id="GO:0009228">
    <property type="term" value="P:thiamine biosynthetic process"/>
    <property type="evidence" value="ECO:0007669"/>
    <property type="project" value="UniProtKB-KW"/>
</dbReference>
<gene>
    <name evidence="2" type="primary">thiL</name>
    <name evidence="5" type="ORF">C8D91_0293</name>
</gene>
<feature type="binding site" evidence="2">
    <location>
        <position position="98"/>
    </location>
    <ligand>
        <name>Mg(2+)</name>
        <dbReference type="ChEBI" id="CHEBI:18420"/>
        <label>1</label>
    </ligand>
</feature>
<feature type="domain" description="PurM-like C-terminal" evidence="4">
    <location>
        <begin position="126"/>
        <end position="255"/>
    </location>
</feature>